<feature type="signal peptide" evidence="8">
    <location>
        <begin position="1"/>
        <end position="28"/>
    </location>
</feature>
<dbReference type="RefSeq" id="WP_017797518.1">
    <property type="nucleotide sequence ID" value="NZ_BSKO01000001.1"/>
</dbReference>
<evidence type="ECO:0000256" key="7">
    <source>
        <dbReference type="SAM" id="MobiDB-lite"/>
    </source>
</evidence>
<feature type="coiled-coil region" evidence="6">
    <location>
        <begin position="31"/>
        <end position="132"/>
    </location>
</feature>
<reference evidence="10 11" key="1">
    <citation type="submission" date="2023-02" db="EMBL/GenBank/DDBJ databases">
        <title>Oceanobacillus kimchii IFOP_LL358 isolated form Alexandrium catenella lab strain.</title>
        <authorList>
            <person name="Gajardo G."/>
            <person name="Ueki S."/>
            <person name="Maruyama F."/>
        </authorList>
    </citation>
    <scope>NUCLEOTIDE SEQUENCE [LARGE SCALE GENOMIC DNA]</scope>
    <source>
        <strain evidence="10 11">IFOP_LL358</strain>
    </source>
</reference>
<keyword evidence="2" id="KW-0645">Protease</keyword>
<feature type="domain" description="NlpC/P60" evidence="9">
    <location>
        <begin position="287"/>
        <end position="407"/>
    </location>
</feature>
<keyword evidence="4" id="KW-0378">Hydrolase</keyword>
<feature type="region of interest" description="Disordered" evidence="7">
    <location>
        <begin position="248"/>
        <end position="289"/>
    </location>
</feature>
<keyword evidence="11" id="KW-1185">Reference proteome</keyword>
<name>A0ABQ5TJL7_9BACI</name>
<feature type="coiled-coil region" evidence="6">
    <location>
        <begin position="169"/>
        <end position="248"/>
    </location>
</feature>
<dbReference type="PANTHER" id="PTHR47053:SF1">
    <property type="entry name" value="MUREIN DD-ENDOPEPTIDASE MEPH-RELATED"/>
    <property type="match status" value="1"/>
</dbReference>
<dbReference type="EMBL" id="BSKO01000001">
    <property type="protein sequence ID" value="GLO67068.1"/>
    <property type="molecule type" value="Genomic_DNA"/>
</dbReference>
<evidence type="ECO:0000256" key="3">
    <source>
        <dbReference type="ARBA" id="ARBA00022729"/>
    </source>
</evidence>
<dbReference type="InterPro" id="IPR000064">
    <property type="entry name" value="NLP_P60_dom"/>
</dbReference>
<feature type="compositionally biased region" description="Polar residues" evidence="7">
    <location>
        <begin position="252"/>
        <end position="289"/>
    </location>
</feature>
<dbReference type="PROSITE" id="PS51935">
    <property type="entry name" value="NLPC_P60"/>
    <property type="match status" value="1"/>
</dbReference>
<dbReference type="Pfam" id="PF00877">
    <property type="entry name" value="NLPC_P60"/>
    <property type="match status" value="1"/>
</dbReference>
<keyword evidence="6" id="KW-0175">Coiled coil</keyword>
<evidence type="ECO:0000256" key="4">
    <source>
        <dbReference type="ARBA" id="ARBA00022801"/>
    </source>
</evidence>
<dbReference type="InterPro" id="IPR057309">
    <property type="entry name" value="PcsB_CC"/>
</dbReference>
<keyword evidence="5" id="KW-0788">Thiol protease</keyword>
<evidence type="ECO:0000256" key="8">
    <source>
        <dbReference type="SAM" id="SignalP"/>
    </source>
</evidence>
<dbReference type="Pfam" id="PF24568">
    <property type="entry name" value="CC_PcsB"/>
    <property type="match status" value="1"/>
</dbReference>
<dbReference type="Proteomes" id="UP001275436">
    <property type="component" value="Unassembled WGS sequence"/>
</dbReference>
<proteinExistence type="inferred from homology"/>
<dbReference type="InterPro" id="IPR051202">
    <property type="entry name" value="Peptidase_C40"/>
</dbReference>
<evidence type="ECO:0000256" key="6">
    <source>
        <dbReference type="SAM" id="Coils"/>
    </source>
</evidence>
<feature type="chain" id="PRO_5045827662" evidence="8">
    <location>
        <begin position="29"/>
        <end position="408"/>
    </location>
</feature>
<keyword evidence="3 8" id="KW-0732">Signal</keyword>
<dbReference type="SUPFAM" id="SSF54001">
    <property type="entry name" value="Cysteine proteinases"/>
    <property type="match status" value="1"/>
</dbReference>
<evidence type="ECO:0000256" key="5">
    <source>
        <dbReference type="ARBA" id="ARBA00022807"/>
    </source>
</evidence>
<sequence length="408" mass="44339">MLKKVIFTLTTATVVGLSSTLFTGVAHAETIEDLESQQSQIQEDRDAIKADLSDAESEIADVLIELEELNKEIERVDKALKENENKMDETQDKISEQEAEVEKLEEEIAELEEAIEKRYEILKERAISLQQSGGEITYLEVIFGAQDFGDFINRVQAVNKITDSDTSLIEQQEADKKEVETKQDEVVSKLDDLKEMEVEIKGMLATIEEQKSENEVKKDDLKEKEDNLVAMKNELEVEDSKLATLEKDVERSLSTATSPAPNTTVASASVGTDSKSDNNNVTRTSGSGGVSTAINAGFNHLGTPYVWGGKSPSGFDCSGFVSWAFAQGGISIPSSTSALASTGSKVSASNMQPGDIVFFDTYKTNGHVGIYLGGGQFIGAQNSTGLAVADMTSGYWADKFSGHVRSVR</sequence>
<organism evidence="10 11">
    <name type="scientific">Oceanobacillus kimchii</name>
    <dbReference type="NCBI Taxonomy" id="746691"/>
    <lineage>
        <taxon>Bacteria</taxon>
        <taxon>Bacillati</taxon>
        <taxon>Bacillota</taxon>
        <taxon>Bacilli</taxon>
        <taxon>Bacillales</taxon>
        <taxon>Bacillaceae</taxon>
        <taxon>Oceanobacillus</taxon>
    </lineage>
</organism>
<gene>
    <name evidence="10" type="primary">spl</name>
    <name evidence="10" type="ORF">MACH08_28520</name>
</gene>
<dbReference type="Gene3D" id="6.10.250.3150">
    <property type="match status" value="1"/>
</dbReference>
<dbReference type="InterPro" id="IPR038765">
    <property type="entry name" value="Papain-like_cys_pep_sf"/>
</dbReference>
<evidence type="ECO:0000313" key="11">
    <source>
        <dbReference type="Proteomes" id="UP001275436"/>
    </source>
</evidence>
<comment type="caution">
    <text evidence="10">The sequence shown here is derived from an EMBL/GenBank/DDBJ whole genome shotgun (WGS) entry which is preliminary data.</text>
</comment>
<accession>A0ABQ5TJL7</accession>
<comment type="similarity">
    <text evidence="1">Belongs to the peptidase C40 family.</text>
</comment>
<evidence type="ECO:0000256" key="2">
    <source>
        <dbReference type="ARBA" id="ARBA00022670"/>
    </source>
</evidence>
<evidence type="ECO:0000256" key="1">
    <source>
        <dbReference type="ARBA" id="ARBA00007074"/>
    </source>
</evidence>
<dbReference type="Gene3D" id="3.90.1720.10">
    <property type="entry name" value="endopeptidase domain like (from Nostoc punctiforme)"/>
    <property type="match status" value="1"/>
</dbReference>
<evidence type="ECO:0000259" key="9">
    <source>
        <dbReference type="PROSITE" id="PS51935"/>
    </source>
</evidence>
<protein>
    <submittedName>
        <fullName evidence="10">Peptidase P60</fullName>
    </submittedName>
</protein>
<dbReference type="PANTHER" id="PTHR47053">
    <property type="entry name" value="MUREIN DD-ENDOPEPTIDASE MEPH-RELATED"/>
    <property type="match status" value="1"/>
</dbReference>
<evidence type="ECO:0000313" key="10">
    <source>
        <dbReference type="EMBL" id="GLO67068.1"/>
    </source>
</evidence>